<dbReference type="Gene3D" id="3.10.100.10">
    <property type="entry name" value="Mannose-Binding Protein A, subunit A"/>
    <property type="match status" value="1"/>
</dbReference>
<evidence type="ECO:0000313" key="2">
    <source>
        <dbReference type="Proteomes" id="UP000298663"/>
    </source>
</evidence>
<keyword evidence="2" id="KW-1185">Reference proteome</keyword>
<evidence type="ECO:0008006" key="3">
    <source>
        <dbReference type="Google" id="ProtNLM"/>
    </source>
</evidence>
<evidence type="ECO:0000313" key="1">
    <source>
        <dbReference type="EMBL" id="TKR70735.1"/>
    </source>
</evidence>
<proteinExistence type="predicted"/>
<accession>A0A4V6A0K6</accession>
<reference evidence="1 2" key="2">
    <citation type="journal article" date="2019" name="G3 (Bethesda)">
        <title>Hybrid Assembly of the Genome of the Entomopathogenic Nematode Steinernema carpocapsae Identifies the X-Chromosome.</title>
        <authorList>
            <person name="Serra L."/>
            <person name="Macchietto M."/>
            <person name="Macias-Munoz A."/>
            <person name="McGill C.J."/>
            <person name="Rodriguez I.M."/>
            <person name="Rodriguez B."/>
            <person name="Murad R."/>
            <person name="Mortazavi A."/>
        </authorList>
    </citation>
    <scope>NUCLEOTIDE SEQUENCE [LARGE SCALE GENOMIC DNA]</scope>
    <source>
        <strain evidence="1 2">ALL</strain>
    </source>
</reference>
<dbReference type="EMBL" id="AZBU02000007">
    <property type="protein sequence ID" value="TKR70735.1"/>
    <property type="molecule type" value="Genomic_DNA"/>
</dbReference>
<gene>
    <name evidence="1" type="ORF">L596_022721</name>
</gene>
<dbReference type="Proteomes" id="UP000298663">
    <property type="component" value="Unassembled WGS sequence"/>
</dbReference>
<protein>
    <recommendedName>
        <fullName evidence="3">C-type lectin domain-containing protein</fullName>
    </recommendedName>
</protein>
<organism evidence="1 2">
    <name type="scientific">Steinernema carpocapsae</name>
    <name type="common">Entomopathogenic nematode</name>
    <dbReference type="NCBI Taxonomy" id="34508"/>
    <lineage>
        <taxon>Eukaryota</taxon>
        <taxon>Metazoa</taxon>
        <taxon>Ecdysozoa</taxon>
        <taxon>Nematoda</taxon>
        <taxon>Chromadorea</taxon>
        <taxon>Rhabditida</taxon>
        <taxon>Tylenchina</taxon>
        <taxon>Panagrolaimomorpha</taxon>
        <taxon>Strongyloidoidea</taxon>
        <taxon>Steinernematidae</taxon>
        <taxon>Steinernema</taxon>
    </lineage>
</organism>
<dbReference type="InterPro" id="IPR016187">
    <property type="entry name" value="CTDL_fold"/>
</dbReference>
<sequence length="193" mass="21340">MLRIAFESESVEGVNVITSTRRIIMYSSSRNIRSNEMTFSMKSMTSLSLAFAQCPDNALFNQHTNKCLHLVNVPVTQEQAVNTCASLQGQLALLGRQDAVKMTNGLAPNTRFRSAWMGTKSARRCQIIQLSSGRIQDARCHHKLPYICETEPKTNSTAAFQCQNLPEMTCPPCQECPATTCPTSEPCPSCSEN</sequence>
<dbReference type="InterPro" id="IPR016186">
    <property type="entry name" value="C-type_lectin-like/link_sf"/>
</dbReference>
<dbReference type="AlphaFoldDB" id="A0A4V6A0K6"/>
<comment type="caution">
    <text evidence="1">The sequence shown here is derived from an EMBL/GenBank/DDBJ whole genome shotgun (WGS) entry which is preliminary data.</text>
</comment>
<dbReference type="SUPFAM" id="SSF56436">
    <property type="entry name" value="C-type lectin-like"/>
    <property type="match status" value="1"/>
</dbReference>
<reference evidence="1 2" key="1">
    <citation type="journal article" date="2015" name="Genome Biol.">
        <title>Comparative genomics of Steinernema reveals deeply conserved gene regulatory networks.</title>
        <authorList>
            <person name="Dillman A.R."/>
            <person name="Macchietto M."/>
            <person name="Porter C.F."/>
            <person name="Rogers A."/>
            <person name="Williams B."/>
            <person name="Antoshechkin I."/>
            <person name="Lee M.M."/>
            <person name="Goodwin Z."/>
            <person name="Lu X."/>
            <person name="Lewis E.E."/>
            <person name="Goodrich-Blair H."/>
            <person name="Stock S.P."/>
            <person name="Adams B.J."/>
            <person name="Sternberg P.W."/>
            <person name="Mortazavi A."/>
        </authorList>
    </citation>
    <scope>NUCLEOTIDE SEQUENCE [LARGE SCALE GENOMIC DNA]</scope>
    <source>
        <strain evidence="1 2">ALL</strain>
    </source>
</reference>
<name>A0A4V6A0K6_STECR</name>